<dbReference type="EMBL" id="CP157354">
    <property type="protein sequence ID" value="XBL98432.1"/>
    <property type="molecule type" value="Genomic_DNA"/>
</dbReference>
<reference evidence="1" key="1">
    <citation type="submission" date="2024-05" db="EMBL/GenBank/DDBJ databases">
        <title>Draft genome sequence of Pseudomonas iranensis M7D1.</title>
        <authorList>
            <person name="Miller S.L."/>
            <person name="Nsubuga A."/>
            <person name="Lu N."/>
            <person name="King J."/>
            <person name="Shears P."/>
            <person name="Lawson P.A."/>
        </authorList>
    </citation>
    <scope>NUCLEOTIDE SEQUENCE</scope>
    <source>
        <strain evidence="1">M7D1</strain>
    </source>
</reference>
<gene>
    <name evidence="1" type="ORF">ABHN08_10875</name>
</gene>
<protein>
    <submittedName>
        <fullName evidence="1">Uncharacterized protein</fullName>
    </submittedName>
</protein>
<organism evidence="1">
    <name type="scientific">Pseudomonas iranensis</name>
    <dbReference type="NCBI Taxonomy" id="2745503"/>
    <lineage>
        <taxon>Bacteria</taxon>
        <taxon>Pseudomonadati</taxon>
        <taxon>Pseudomonadota</taxon>
        <taxon>Gammaproteobacteria</taxon>
        <taxon>Pseudomonadales</taxon>
        <taxon>Pseudomonadaceae</taxon>
        <taxon>Pseudomonas</taxon>
    </lineage>
</organism>
<proteinExistence type="predicted"/>
<accession>A0AAU7F3S4</accession>
<evidence type="ECO:0000313" key="1">
    <source>
        <dbReference type="EMBL" id="XBL98432.1"/>
    </source>
</evidence>
<name>A0AAU7F3S4_9PSED</name>
<dbReference type="AlphaFoldDB" id="A0AAU7F3S4"/>
<sequence>MSSADLMLRLEGHLYVKNVSGRSINVAAIGADDPVPVEFPPGHDTVINFTIYDGNDLWARPDYIFDVLIINNDTRKHFPINGLRMQAVYGYSGGLIVSDGLGDPNELEYIFVNGIPVLIKSTNRHVDKDKSKRNPKPRP</sequence>